<dbReference type="SUPFAM" id="SSF56176">
    <property type="entry name" value="FAD-binding/transporter-associated domain-like"/>
    <property type="match status" value="1"/>
</dbReference>
<dbReference type="RefSeq" id="WP_188455183.1">
    <property type="nucleotide sequence ID" value="NZ_BMFR01000006.1"/>
</dbReference>
<dbReference type="Gene3D" id="3.30.465.10">
    <property type="match status" value="1"/>
</dbReference>
<dbReference type="InterPro" id="IPR036318">
    <property type="entry name" value="FAD-bd_PCMH-like_sf"/>
</dbReference>
<dbReference type="InterPro" id="IPR016171">
    <property type="entry name" value="Vanillyl_alc_oxidase_C-sub2"/>
</dbReference>
<dbReference type="Pfam" id="PF01565">
    <property type="entry name" value="FAD_binding_4"/>
    <property type="match status" value="1"/>
</dbReference>
<evidence type="ECO:0000259" key="3">
    <source>
        <dbReference type="PROSITE" id="PS51387"/>
    </source>
</evidence>
<dbReference type="PANTHER" id="PTHR43762">
    <property type="entry name" value="L-GULONOLACTONE OXIDASE"/>
    <property type="match status" value="1"/>
</dbReference>
<reference evidence="4" key="2">
    <citation type="submission" date="2020-09" db="EMBL/GenBank/DDBJ databases">
        <authorList>
            <person name="Sun Q."/>
            <person name="Zhou Y."/>
        </authorList>
    </citation>
    <scope>NUCLEOTIDE SEQUENCE</scope>
    <source>
        <strain evidence="4">CGMCC 1.12754</strain>
    </source>
</reference>
<dbReference type="InterPro" id="IPR007173">
    <property type="entry name" value="ALO_C"/>
</dbReference>
<keyword evidence="5" id="KW-1185">Reference proteome</keyword>
<dbReference type="InterPro" id="IPR016166">
    <property type="entry name" value="FAD-bd_PCMH"/>
</dbReference>
<dbReference type="InterPro" id="IPR016167">
    <property type="entry name" value="FAD-bd_PCMH_sub1"/>
</dbReference>
<dbReference type="InterPro" id="IPR006094">
    <property type="entry name" value="Oxid_FAD_bind_N"/>
</dbReference>
<accession>A0A917HC13</accession>
<organism evidence="4 5">
    <name type="scientific">Virgibacillus oceani</name>
    <dbReference type="NCBI Taxonomy" id="1479511"/>
    <lineage>
        <taxon>Bacteria</taxon>
        <taxon>Bacillati</taxon>
        <taxon>Bacillota</taxon>
        <taxon>Bacilli</taxon>
        <taxon>Bacillales</taxon>
        <taxon>Bacillaceae</taxon>
        <taxon>Virgibacillus</taxon>
    </lineage>
</organism>
<name>A0A917HC13_9BACI</name>
<evidence type="ECO:0000313" key="5">
    <source>
        <dbReference type="Proteomes" id="UP000622860"/>
    </source>
</evidence>
<dbReference type="EMBL" id="BMFR01000006">
    <property type="protein sequence ID" value="GGG74752.1"/>
    <property type="molecule type" value="Genomic_DNA"/>
</dbReference>
<evidence type="ECO:0000256" key="2">
    <source>
        <dbReference type="ARBA" id="ARBA00023002"/>
    </source>
</evidence>
<dbReference type="Proteomes" id="UP000622860">
    <property type="component" value="Unassembled WGS sequence"/>
</dbReference>
<reference evidence="4" key="1">
    <citation type="journal article" date="2014" name="Int. J. Syst. Evol. Microbiol.">
        <title>Complete genome sequence of Corynebacterium casei LMG S-19264T (=DSM 44701T), isolated from a smear-ripened cheese.</title>
        <authorList>
            <consortium name="US DOE Joint Genome Institute (JGI-PGF)"/>
            <person name="Walter F."/>
            <person name="Albersmeier A."/>
            <person name="Kalinowski J."/>
            <person name="Ruckert C."/>
        </authorList>
    </citation>
    <scope>NUCLEOTIDE SEQUENCE</scope>
    <source>
        <strain evidence="4">CGMCC 1.12754</strain>
    </source>
</reference>
<sequence length="435" mass="49589">MFSIKNNKWKNWSETVMSISETFYQPKTLQEVISIVKKCGENRKTLRVVGAGHSFTPLAATSECLISLNHLSGIASIDHEHGLVDVWAGTTLKELGELLHEQGYAMENLGDINVQTLAGAISTGTHGTGIQFGSISTQVTGLTIVTSFGEVLEVSEQYNGDYFQALRVSLGMLGIIVKIKLRVIPSHQLLSESSRMSLDVCLNQLNEFNQKNRHFEFFWFPHTKTVQVKRMNGIHDERLSGKKSNTFNEVVVENGVFWILSEMCRLQPKLSKLISTISAKGIPTAKQFGDSYSLYATPRLVKFREMEYSVPAESMGVVLKDIQFALEKDNFQVHFPIECRYVKQDNIWLSPAYNRDAAYIAVHMYKGMDFQKYFDAIEDIFHYHNGRPHWGKMHTMQAEELEKVYPKFNDFLQVRAELDPNGMFLNDYVRRLFGI</sequence>
<dbReference type="Gene3D" id="3.30.70.2520">
    <property type="match status" value="1"/>
</dbReference>
<gene>
    <name evidence="4" type="ORF">GCM10011398_19350</name>
</gene>
<dbReference type="PROSITE" id="PS51387">
    <property type="entry name" value="FAD_PCMH"/>
    <property type="match status" value="1"/>
</dbReference>
<keyword evidence="2" id="KW-0560">Oxidoreductase</keyword>
<keyword evidence="1" id="KW-0285">Flavoprotein</keyword>
<dbReference type="PIRSF" id="PIRSF000136">
    <property type="entry name" value="LGO_GLO"/>
    <property type="match status" value="1"/>
</dbReference>
<evidence type="ECO:0000256" key="1">
    <source>
        <dbReference type="ARBA" id="ARBA00022630"/>
    </source>
</evidence>
<dbReference type="Gene3D" id="1.10.45.10">
    <property type="entry name" value="Vanillyl-alcohol Oxidase, Chain A, domain 4"/>
    <property type="match status" value="1"/>
</dbReference>
<dbReference type="GO" id="GO:0003885">
    <property type="term" value="F:D-arabinono-1,4-lactone oxidase activity"/>
    <property type="evidence" value="ECO:0007669"/>
    <property type="project" value="InterPro"/>
</dbReference>
<feature type="domain" description="FAD-binding PCMH-type" evidence="3">
    <location>
        <begin position="16"/>
        <end position="186"/>
    </location>
</feature>
<dbReference type="NCBIfam" id="TIGR01679">
    <property type="entry name" value="bact_FAD_ox"/>
    <property type="match status" value="1"/>
</dbReference>
<comment type="caution">
    <text evidence="4">The sequence shown here is derived from an EMBL/GenBank/DDBJ whole genome shotgun (WGS) entry which is preliminary data.</text>
</comment>
<dbReference type="Pfam" id="PF04030">
    <property type="entry name" value="ALO"/>
    <property type="match status" value="1"/>
</dbReference>
<proteinExistence type="predicted"/>
<dbReference type="Gene3D" id="3.30.43.10">
    <property type="entry name" value="Uridine Diphospho-n-acetylenolpyruvylglucosamine Reductase, domain 2"/>
    <property type="match status" value="1"/>
</dbReference>
<dbReference type="InterPro" id="IPR016169">
    <property type="entry name" value="FAD-bd_PCMH_sub2"/>
</dbReference>
<dbReference type="InterPro" id="IPR010031">
    <property type="entry name" value="FAD_lactone_oxidase-like"/>
</dbReference>
<evidence type="ECO:0000313" key="4">
    <source>
        <dbReference type="EMBL" id="GGG74752.1"/>
    </source>
</evidence>
<dbReference type="AlphaFoldDB" id="A0A917HC13"/>
<dbReference type="GO" id="GO:0016020">
    <property type="term" value="C:membrane"/>
    <property type="evidence" value="ECO:0007669"/>
    <property type="project" value="InterPro"/>
</dbReference>
<dbReference type="GO" id="GO:0071949">
    <property type="term" value="F:FAD binding"/>
    <property type="evidence" value="ECO:0007669"/>
    <property type="project" value="InterPro"/>
</dbReference>
<protein>
    <submittedName>
        <fullName evidence="4">FAD-binding oxidoreductase</fullName>
    </submittedName>
</protein>
<dbReference type="PANTHER" id="PTHR43762:SF1">
    <property type="entry name" value="D-ARABINONO-1,4-LACTONE OXIDASE"/>
    <property type="match status" value="1"/>
</dbReference>